<evidence type="ECO:0000313" key="3">
    <source>
        <dbReference type="Proteomes" id="UP000322110"/>
    </source>
</evidence>
<accession>A0A5B2TJE9</accession>
<dbReference type="Proteomes" id="UP000322110">
    <property type="component" value="Unassembled WGS sequence"/>
</dbReference>
<dbReference type="EMBL" id="VUKA01000001">
    <property type="protein sequence ID" value="KAA2214622.1"/>
    <property type="molecule type" value="Genomic_DNA"/>
</dbReference>
<dbReference type="AlphaFoldDB" id="A0A5B2TJE9"/>
<keyword evidence="3" id="KW-1185">Reference proteome</keyword>
<name>A0A5B2TJE9_9PROT</name>
<gene>
    <name evidence="2" type="ORF">F0Q34_02670</name>
</gene>
<proteinExistence type="predicted"/>
<evidence type="ECO:0000259" key="1">
    <source>
        <dbReference type="Pfam" id="PF01872"/>
    </source>
</evidence>
<dbReference type="InterPro" id="IPR002734">
    <property type="entry name" value="RibDG_C"/>
</dbReference>
<dbReference type="GO" id="GO:0008703">
    <property type="term" value="F:5-amino-6-(5-phosphoribosylamino)uracil reductase activity"/>
    <property type="evidence" value="ECO:0007669"/>
    <property type="project" value="InterPro"/>
</dbReference>
<comment type="caution">
    <text evidence="2">The sequence shown here is derived from an EMBL/GenBank/DDBJ whole genome shotgun (WGS) entry which is preliminary data.</text>
</comment>
<dbReference type="PANTHER" id="PTHR38011">
    <property type="entry name" value="DIHYDROFOLATE REDUCTASE FAMILY PROTEIN (AFU_ORTHOLOGUE AFUA_8G06820)"/>
    <property type="match status" value="1"/>
</dbReference>
<dbReference type="OrthoDB" id="7949219at2"/>
<feature type="domain" description="Bacterial bifunctional deaminase-reductase C-terminal" evidence="1">
    <location>
        <begin position="2"/>
        <end position="190"/>
    </location>
</feature>
<protein>
    <submittedName>
        <fullName evidence="2">Dihydrofolate reductase family protein</fullName>
    </submittedName>
</protein>
<dbReference type="GO" id="GO:0009231">
    <property type="term" value="P:riboflavin biosynthetic process"/>
    <property type="evidence" value="ECO:0007669"/>
    <property type="project" value="InterPro"/>
</dbReference>
<sequence length="225" mass="23961">MRKIVAAAFVSLDGVMQAPGGPQEDPEGGFALGGWTVPFWQAEGAETLGAFMEEMFAPPFDLLLGRRTYEIFAAHWPFVGPEEPIGALFTSATKYVATGSTAPLGWANSVPLDGDIAAAVARLKQQEGPRLLTQGSSRLLQALLAHDLVDEFRLLVFPVILGQGKRLFSAGAMPRALALRRTETSSSGVIMSVYERAGAVRTGSFALAEPSEAEAARRQEQARGG</sequence>
<dbReference type="RefSeq" id="WP_149810573.1">
    <property type="nucleotide sequence ID" value="NZ_VUKA01000001.1"/>
</dbReference>
<organism evidence="2 3">
    <name type="scientific">Teichococcus oryzae</name>
    <dbReference type="NCBI Taxonomy" id="1608942"/>
    <lineage>
        <taxon>Bacteria</taxon>
        <taxon>Pseudomonadati</taxon>
        <taxon>Pseudomonadota</taxon>
        <taxon>Alphaproteobacteria</taxon>
        <taxon>Acetobacterales</taxon>
        <taxon>Roseomonadaceae</taxon>
        <taxon>Roseomonas</taxon>
    </lineage>
</organism>
<reference evidence="2 3" key="1">
    <citation type="journal article" date="2015" name="Int. J. Syst. Evol. Microbiol.">
        <title>Roseomonas oryzae sp. nov., isolated from paddy rhizosphere soil.</title>
        <authorList>
            <person name="Ramaprasad E.V."/>
            <person name="Sasikala Ch."/>
            <person name="Ramana Ch.V."/>
        </authorList>
    </citation>
    <scope>NUCLEOTIDE SEQUENCE [LARGE SCALE GENOMIC DNA]</scope>
    <source>
        <strain evidence="2 3">KCTC 42542</strain>
    </source>
</reference>
<dbReference type="SUPFAM" id="SSF53597">
    <property type="entry name" value="Dihydrofolate reductase-like"/>
    <property type="match status" value="1"/>
</dbReference>
<dbReference type="InterPro" id="IPR050765">
    <property type="entry name" value="Riboflavin_Biosynth_HTPR"/>
</dbReference>
<dbReference type="Gene3D" id="3.40.430.10">
    <property type="entry name" value="Dihydrofolate Reductase, subunit A"/>
    <property type="match status" value="1"/>
</dbReference>
<dbReference type="Pfam" id="PF01872">
    <property type="entry name" value="RibD_C"/>
    <property type="match status" value="1"/>
</dbReference>
<evidence type="ECO:0000313" key="2">
    <source>
        <dbReference type="EMBL" id="KAA2214622.1"/>
    </source>
</evidence>
<dbReference type="PANTHER" id="PTHR38011:SF2">
    <property type="entry name" value="BIFUNCTIONAL DEAMINASE-REDUCTASE DOMAIN PROTEIN"/>
    <property type="match status" value="1"/>
</dbReference>
<dbReference type="InterPro" id="IPR024072">
    <property type="entry name" value="DHFR-like_dom_sf"/>
</dbReference>